<dbReference type="OMA" id="SWAEVYH"/>
<sequence length="971" mass="105486">MRLNALLTLFLSYVSSVHAILADEAYHVDYHHALLGIPQAETTFFHQPSSSSNASLLYTISEKAIIGAVNPKDGSVVWRQSLADSLPEPPTVVEDVVKLPNEEQQRALRGIGPAKAGLLAEEGSGFVVSYYGSAVSAWDAMNGKLAWQRFMPQGQHVKSAQLIPSGRDVSSSSAVDVVVLYGTEGGTVTRLDGSSGAVVWEYEDRSGASPRYLASTKKSIYYVSEQSAVLAANSMKIVSLNTENGREDKSHVLKTDEVVTVSSCPNVAFISWHERSSRSMKVNVLGSNKVNTLNLERSNEEEIEAVSVLPGCGDSSPSHILVHVQTRNGVWAEVFDIDSDSAEVRKAYSLLYLKGKGAFAVSIVDEKPHFTRITDFEIELYSFAPGIMVARWPRNQPSFGGPGHAQAEVVLRGQSNYAIRISEVAKGGEWTLMRNGELVWSRPEMLANVVAAAWVEDVSGEALAHELDFEGHENPLRAYTHRLKRHLRDLEYLPAWLQQLPSSATSGLLTSKAETEKGLLGHKLLVVATSTGQHVALDPAKAGAIKWKRLAQEASDEARAVSLYVHDGVVTSYVNKWGIMTINATDGRDISFDQSDAHFTGVIIAPGPVAPVAYRISRDGQPKPTAIDDVAKDGTYLVTRSASGQDVQGWMVGRSNIKLWTFSSAAGSRITNVVARPAHDPVSSIGKVLGDRSVLYKYLSPNLVLITSAKRGSFTIYLLDSITGTILYSATHEDADTSSPIPSVLSENWFTYSFFGTSDAKSPSKCHQLVIVELYESPIPNDRGPLGSSSANYSSFYPGSITKPHTITQSFVITQSISHMSVTQTAQGITSRQLLCTLPDLNAIIAIPRYLLDPRRPVDRDPTREEAEEGLFRYSPVLDLDPKFFLSHSREVVGIQKIISAPTLLESTSLVFGFGGLDVFGTRVTPSKAFDVLGKGFNKLALIGTVAALGLGTAVLAPMVRRKAVERGWKL</sequence>
<keyword evidence="9 11" id="KW-0472">Membrane</keyword>
<keyword evidence="7" id="KW-0256">Endoplasmic reticulum</keyword>
<evidence type="ECO:0000256" key="11">
    <source>
        <dbReference type="SAM" id="Phobius"/>
    </source>
</evidence>
<dbReference type="InterPro" id="IPR011044">
    <property type="entry name" value="Quino_amine_DH_bsu"/>
</dbReference>
<comment type="similarity">
    <text evidence="2">Belongs to the EMC1 family.</text>
</comment>
<dbReference type="Gene3D" id="2.130.10.10">
    <property type="entry name" value="YVTN repeat-like/Quinoprotein amine dehydrogenase"/>
    <property type="match status" value="1"/>
</dbReference>
<dbReference type="Proteomes" id="UP000019373">
    <property type="component" value="Unassembled WGS sequence"/>
</dbReference>
<dbReference type="Pfam" id="PF07774">
    <property type="entry name" value="EMC1_C"/>
    <property type="match status" value="1"/>
</dbReference>
<keyword evidence="10" id="KW-0325">Glycoprotein</keyword>
<feature type="signal peptide" evidence="12">
    <location>
        <begin position="1"/>
        <end position="19"/>
    </location>
</feature>
<evidence type="ECO:0000256" key="3">
    <source>
        <dbReference type="ARBA" id="ARBA00011276"/>
    </source>
</evidence>
<gene>
    <name evidence="15" type="ORF">EPUS_01132</name>
</gene>
<keyword evidence="8 11" id="KW-1133">Transmembrane helix</keyword>
<dbReference type="eggNOG" id="KOG2103">
    <property type="taxonomic scope" value="Eukaryota"/>
</dbReference>
<evidence type="ECO:0000259" key="13">
    <source>
        <dbReference type="Pfam" id="PF07774"/>
    </source>
</evidence>
<comment type="subunit">
    <text evidence="3">Component of the ER membrane protein complex (EMC).</text>
</comment>
<evidence type="ECO:0000256" key="1">
    <source>
        <dbReference type="ARBA" id="ARBA00004115"/>
    </source>
</evidence>
<feature type="transmembrane region" description="Helical" evidence="11">
    <location>
        <begin position="940"/>
        <end position="960"/>
    </location>
</feature>
<organism evidence="15 16">
    <name type="scientific">Endocarpon pusillum (strain Z07020 / HMAS-L-300199)</name>
    <name type="common">Lichen-forming fungus</name>
    <dbReference type="NCBI Taxonomy" id="1263415"/>
    <lineage>
        <taxon>Eukaryota</taxon>
        <taxon>Fungi</taxon>
        <taxon>Dikarya</taxon>
        <taxon>Ascomycota</taxon>
        <taxon>Pezizomycotina</taxon>
        <taxon>Eurotiomycetes</taxon>
        <taxon>Chaetothyriomycetidae</taxon>
        <taxon>Verrucariales</taxon>
        <taxon>Verrucariaceae</taxon>
        <taxon>Endocarpon</taxon>
    </lineage>
</organism>
<evidence type="ECO:0000256" key="12">
    <source>
        <dbReference type="SAM" id="SignalP"/>
    </source>
</evidence>
<evidence type="ECO:0000256" key="9">
    <source>
        <dbReference type="ARBA" id="ARBA00023136"/>
    </source>
</evidence>
<dbReference type="GO" id="GO:0034975">
    <property type="term" value="P:protein folding in endoplasmic reticulum"/>
    <property type="evidence" value="ECO:0007669"/>
    <property type="project" value="TreeGrafter"/>
</dbReference>
<dbReference type="EMBL" id="KE721469">
    <property type="protein sequence ID" value="ERF69175.1"/>
    <property type="molecule type" value="Genomic_DNA"/>
</dbReference>
<feature type="domain" description="ER membrane protein complex subunit 1 C-terminal" evidence="13">
    <location>
        <begin position="746"/>
        <end position="969"/>
    </location>
</feature>
<evidence type="ECO:0000256" key="5">
    <source>
        <dbReference type="ARBA" id="ARBA00022692"/>
    </source>
</evidence>
<dbReference type="Pfam" id="PF25293">
    <property type="entry name" value="Beta-prop_EMC1_N"/>
    <property type="match status" value="1"/>
</dbReference>
<comment type="subcellular location">
    <subcellularLocation>
        <location evidence="1">Endoplasmic reticulum membrane</location>
        <topology evidence="1">Single-pass type I membrane protein</topology>
    </subcellularLocation>
</comment>
<dbReference type="OrthoDB" id="28092at2759"/>
<dbReference type="InterPro" id="IPR011047">
    <property type="entry name" value="Quinoprotein_ADH-like_sf"/>
</dbReference>
<evidence type="ECO:0000313" key="16">
    <source>
        <dbReference type="Proteomes" id="UP000019373"/>
    </source>
</evidence>
<protein>
    <recommendedName>
        <fullName evidence="4">ER membrane protein complex subunit 1</fullName>
    </recommendedName>
</protein>
<evidence type="ECO:0000313" key="15">
    <source>
        <dbReference type="EMBL" id="ERF69175.1"/>
    </source>
</evidence>
<dbReference type="SUPFAM" id="SSF50969">
    <property type="entry name" value="YVTN repeat-like/Quinoprotein amine dehydrogenase"/>
    <property type="match status" value="1"/>
</dbReference>
<feature type="domain" description="EMC1 first beta-propeller" evidence="14">
    <location>
        <begin position="19"/>
        <end position="444"/>
    </location>
</feature>
<reference evidence="16" key="1">
    <citation type="journal article" date="2014" name="BMC Genomics">
        <title>Genome characteristics reveal the impact of lichenization on lichen-forming fungus Endocarpon pusillum Hedwig (Verrucariales, Ascomycota).</title>
        <authorList>
            <person name="Wang Y.-Y."/>
            <person name="Liu B."/>
            <person name="Zhang X.-Y."/>
            <person name="Zhou Q.-M."/>
            <person name="Zhang T."/>
            <person name="Li H."/>
            <person name="Yu Y.-F."/>
            <person name="Zhang X.-L."/>
            <person name="Hao X.-Y."/>
            <person name="Wang M."/>
            <person name="Wang L."/>
            <person name="Wei J.-C."/>
        </authorList>
    </citation>
    <scope>NUCLEOTIDE SEQUENCE [LARGE SCALE GENOMIC DNA]</scope>
    <source>
        <strain evidence="16">Z07020 / HMAS-L-300199</strain>
    </source>
</reference>
<dbReference type="InterPro" id="IPR011678">
    <property type="entry name" value="EMC1_C"/>
</dbReference>
<dbReference type="SMART" id="SM00564">
    <property type="entry name" value="PQQ"/>
    <property type="match status" value="5"/>
</dbReference>
<dbReference type="GeneID" id="19236190"/>
<accession>U1HGD3</accession>
<evidence type="ECO:0000259" key="14">
    <source>
        <dbReference type="Pfam" id="PF25293"/>
    </source>
</evidence>
<dbReference type="RefSeq" id="XP_007805235.1">
    <property type="nucleotide sequence ID" value="XM_007807044.1"/>
</dbReference>
<evidence type="ECO:0000256" key="8">
    <source>
        <dbReference type="ARBA" id="ARBA00022989"/>
    </source>
</evidence>
<feature type="chain" id="PRO_5004610933" description="ER membrane protein complex subunit 1" evidence="12">
    <location>
        <begin position="20"/>
        <end position="971"/>
    </location>
</feature>
<dbReference type="InterPro" id="IPR015943">
    <property type="entry name" value="WD40/YVTN_repeat-like_dom_sf"/>
</dbReference>
<dbReference type="InterPro" id="IPR018391">
    <property type="entry name" value="PQQ_b-propeller_rpt"/>
</dbReference>
<evidence type="ECO:0000256" key="7">
    <source>
        <dbReference type="ARBA" id="ARBA00022824"/>
    </source>
</evidence>
<proteinExistence type="inferred from homology"/>
<dbReference type="AlphaFoldDB" id="U1HGD3"/>
<dbReference type="HOGENOM" id="CLU_005034_0_1_1"/>
<dbReference type="InterPro" id="IPR058545">
    <property type="entry name" value="Beta-prop_EMC1_1st"/>
</dbReference>
<evidence type="ECO:0000256" key="4">
    <source>
        <dbReference type="ARBA" id="ARBA00020824"/>
    </source>
</evidence>
<keyword evidence="5 11" id="KW-0812">Transmembrane</keyword>
<evidence type="ECO:0000256" key="10">
    <source>
        <dbReference type="ARBA" id="ARBA00023180"/>
    </source>
</evidence>
<dbReference type="PANTHER" id="PTHR21573">
    <property type="entry name" value="ER MEMBRANE PROTEIN COMPLEX SUBUNIT 1"/>
    <property type="match status" value="1"/>
</dbReference>
<keyword evidence="16" id="KW-1185">Reference proteome</keyword>
<dbReference type="SUPFAM" id="SSF50998">
    <property type="entry name" value="Quinoprotein alcohol dehydrogenase-like"/>
    <property type="match status" value="1"/>
</dbReference>
<dbReference type="InterPro" id="IPR026895">
    <property type="entry name" value="EMC1"/>
</dbReference>
<evidence type="ECO:0000256" key="6">
    <source>
        <dbReference type="ARBA" id="ARBA00022729"/>
    </source>
</evidence>
<evidence type="ECO:0000256" key="2">
    <source>
        <dbReference type="ARBA" id="ARBA00007904"/>
    </source>
</evidence>
<keyword evidence="6 12" id="KW-0732">Signal</keyword>
<dbReference type="PANTHER" id="PTHR21573:SF0">
    <property type="entry name" value="ER MEMBRANE PROTEIN COMPLEX SUBUNIT 1"/>
    <property type="match status" value="1"/>
</dbReference>
<dbReference type="GO" id="GO:0072546">
    <property type="term" value="C:EMC complex"/>
    <property type="evidence" value="ECO:0007669"/>
    <property type="project" value="InterPro"/>
</dbReference>
<name>U1HGD3_ENDPU</name>